<dbReference type="RefSeq" id="WP_006871129.1">
    <property type="nucleotide sequence ID" value="NZ_JH413824.1"/>
</dbReference>
<protein>
    <submittedName>
        <fullName evidence="1">Uncharacterized protein</fullName>
    </submittedName>
</protein>
<gene>
    <name evidence="1" type="ORF">LDG_7212</name>
</gene>
<dbReference type="AlphaFoldDB" id="G9EPL0"/>
<keyword evidence="2" id="KW-1185">Reference proteome</keyword>
<dbReference type="EMBL" id="JH413824">
    <property type="protein sequence ID" value="EHL30783.1"/>
    <property type="molecule type" value="Genomic_DNA"/>
</dbReference>
<dbReference type="Proteomes" id="UP000002770">
    <property type="component" value="Unassembled WGS sequence"/>
</dbReference>
<dbReference type="HOGENOM" id="CLU_2991135_0_0_6"/>
<reference evidence="1 2" key="1">
    <citation type="journal article" date="2011" name="BMC Genomics">
        <title>Insight into cross-talk between intra-amoebal pathogens.</title>
        <authorList>
            <person name="Gimenez G."/>
            <person name="Bertelli C."/>
            <person name="Moliner C."/>
            <person name="Robert C."/>
            <person name="Raoult D."/>
            <person name="Fournier P.E."/>
            <person name="Greub G."/>
        </authorList>
    </citation>
    <scope>NUCLEOTIDE SEQUENCE [LARGE SCALE GENOMIC DNA]</scope>
    <source>
        <strain evidence="1 2">LLAP12</strain>
    </source>
</reference>
<proteinExistence type="predicted"/>
<evidence type="ECO:0000313" key="2">
    <source>
        <dbReference type="Proteomes" id="UP000002770"/>
    </source>
</evidence>
<name>G9EPL0_9GAMM</name>
<dbReference type="InParanoid" id="G9EPL0"/>
<sequence length="57" mass="6307">MTLKKQQIIITTLTAFSLNSFVGGYLVPAPITTEIIEPQNIILSGYHDLTTNMNIDL</sequence>
<evidence type="ECO:0000313" key="1">
    <source>
        <dbReference type="EMBL" id="EHL30783.1"/>
    </source>
</evidence>
<accession>G9EPL0</accession>
<organism evidence="1 2">
    <name type="scientific">Legionella drancourtii LLAP12</name>
    <dbReference type="NCBI Taxonomy" id="658187"/>
    <lineage>
        <taxon>Bacteria</taxon>
        <taxon>Pseudomonadati</taxon>
        <taxon>Pseudomonadota</taxon>
        <taxon>Gammaproteobacteria</taxon>
        <taxon>Legionellales</taxon>
        <taxon>Legionellaceae</taxon>
        <taxon>Legionella</taxon>
    </lineage>
</organism>
<dbReference type="STRING" id="658187.LDG_7212"/>